<proteinExistence type="predicted"/>
<name>X1BPT6_9ZZZZ</name>
<evidence type="ECO:0000313" key="1">
    <source>
        <dbReference type="EMBL" id="GAG83202.1"/>
    </source>
</evidence>
<dbReference type="SUPFAM" id="SSF57850">
    <property type="entry name" value="RING/U-box"/>
    <property type="match status" value="1"/>
</dbReference>
<dbReference type="AlphaFoldDB" id="X1BPT6"/>
<reference evidence="1" key="1">
    <citation type="journal article" date="2014" name="Front. Microbiol.">
        <title>High frequency of phylogenetically diverse reductive dehalogenase-homologous genes in deep subseafloor sedimentary metagenomes.</title>
        <authorList>
            <person name="Kawai M."/>
            <person name="Futagami T."/>
            <person name="Toyoda A."/>
            <person name="Takaki Y."/>
            <person name="Nishi S."/>
            <person name="Hori S."/>
            <person name="Arai W."/>
            <person name="Tsubouchi T."/>
            <person name="Morono Y."/>
            <person name="Uchiyama I."/>
            <person name="Ito T."/>
            <person name="Fujiyama A."/>
            <person name="Inagaki F."/>
            <person name="Takami H."/>
        </authorList>
    </citation>
    <scope>NUCLEOTIDE SEQUENCE</scope>
    <source>
        <strain evidence="1">Expedition CK06-06</strain>
    </source>
</reference>
<sequence>SNDVDIYQIIKLWEDNFNRKRQQLTFLISLLINKLFKSFKELIDKEGILFATITEITEQTENFEELPLNFALSSFLAEKLTEDELKERINEINSKITHLNNSLGLYQVELSKLETILSNRVKVRKGVTDSDVQCTVCHKHLNFARDKVITCPFCDSTYHYLYVADWMSRYGTCPMCQNNFLEPHSNMFEKQEDQELEKY</sequence>
<evidence type="ECO:0008006" key="2">
    <source>
        <dbReference type="Google" id="ProtNLM"/>
    </source>
</evidence>
<gene>
    <name evidence="1" type="ORF">S01H4_31801</name>
</gene>
<comment type="caution">
    <text evidence="1">The sequence shown here is derived from an EMBL/GenBank/DDBJ whole genome shotgun (WGS) entry which is preliminary data.</text>
</comment>
<dbReference type="EMBL" id="BART01016554">
    <property type="protein sequence ID" value="GAG83202.1"/>
    <property type="molecule type" value="Genomic_DNA"/>
</dbReference>
<organism evidence="1">
    <name type="scientific">marine sediment metagenome</name>
    <dbReference type="NCBI Taxonomy" id="412755"/>
    <lineage>
        <taxon>unclassified sequences</taxon>
        <taxon>metagenomes</taxon>
        <taxon>ecological metagenomes</taxon>
    </lineage>
</organism>
<accession>X1BPT6</accession>
<dbReference type="Gene3D" id="3.30.40.10">
    <property type="entry name" value="Zinc/RING finger domain, C3HC4 (zinc finger)"/>
    <property type="match status" value="1"/>
</dbReference>
<feature type="non-terminal residue" evidence="1">
    <location>
        <position position="1"/>
    </location>
</feature>
<protein>
    <recommendedName>
        <fullName evidence="2">RING-type domain-containing protein</fullName>
    </recommendedName>
</protein>
<dbReference type="InterPro" id="IPR013083">
    <property type="entry name" value="Znf_RING/FYVE/PHD"/>
</dbReference>